<feature type="non-terminal residue" evidence="3">
    <location>
        <position position="1"/>
    </location>
</feature>
<evidence type="ECO:0000313" key="3">
    <source>
        <dbReference type="EMBL" id="KAG5921776.1"/>
    </source>
</evidence>
<keyword evidence="1" id="KW-0175">Coiled coil</keyword>
<comment type="caution">
    <text evidence="3">The sequence shown here is derived from an EMBL/GenBank/DDBJ whole genome shotgun (WGS) entry which is preliminary data.</text>
</comment>
<protein>
    <submittedName>
        <fullName evidence="3">Uncharacterized protein</fullName>
    </submittedName>
</protein>
<dbReference type="OrthoDB" id="46868at2759"/>
<reference evidence="3" key="1">
    <citation type="journal article" date="2020" name="bioRxiv">
        <title>Whole genome comparisons of ergot fungi reveals the divergence and evolution of species within the genus Claviceps are the result of varying mechanisms driving genome evolution and host range expansion.</title>
        <authorList>
            <person name="Wyka S.A."/>
            <person name="Mondo S.J."/>
            <person name="Liu M."/>
            <person name="Dettman J."/>
            <person name="Nalam V."/>
            <person name="Broders K.D."/>
        </authorList>
    </citation>
    <scope>NUCLEOTIDE SEQUENCE</scope>
    <source>
        <strain evidence="3">CCC 489</strain>
    </source>
</reference>
<dbReference type="EMBL" id="SRPY01000545">
    <property type="protein sequence ID" value="KAG5921776.1"/>
    <property type="molecule type" value="Genomic_DNA"/>
</dbReference>
<keyword evidence="4" id="KW-1185">Reference proteome</keyword>
<organism evidence="3 4">
    <name type="scientific">Claviceps africana</name>
    <dbReference type="NCBI Taxonomy" id="83212"/>
    <lineage>
        <taxon>Eukaryota</taxon>
        <taxon>Fungi</taxon>
        <taxon>Dikarya</taxon>
        <taxon>Ascomycota</taxon>
        <taxon>Pezizomycotina</taxon>
        <taxon>Sordariomycetes</taxon>
        <taxon>Hypocreomycetidae</taxon>
        <taxon>Hypocreales</taxon>
        <taxon>Clavicipitaceae</taxon>
        <taxon>Claviceps</taxon>
    </lineage>
</organism>
<evidence type="ECO:0000313" key="4">
    <source>
        <dbReference type="Proteomes" id="UP000811619"/>
    </source>
</evidence>
<proteinExistence type="predicted"/>
<gene>
    <name evidence="3" type="ORF">E4U42_005705</name>
</gene>
<dbReference type="Proteomes" id="UP000811619">
    <property type="component" value="Unassembled WGS sequence"/>
</dbReference>
<dbReference type="AlphaFoldDB" id="A0A8K0NH85"/>
<accession>A0A8K0NH85</accession>
<evidence type="ECO:0000256" key="2">
    <source>
        <dbReference type="SAM" id="MobiDB-lite"/>
    </source>
</evidence>
<evidence type="ECO:0000256" key="1">
    <source>
        <dbReference type="SAM" id="Coils"/>
    </source>
</evidence>
<feature type="coiled-coil region" evidence="1">
    <location>
        <begin position="3"/>
        <end position="33"/>
    </location>
</feature>
<name>A0A8K0NH85_9HYPO</name>
<feature type="region of interest" description="Disordered" evidence="2">
    <location>
        <begin position="130"/>
        <end position="149"/>
    </location>
</feature>
<sequence>MSLRGLEERLTALQETTAQLRGLIDRLAKLEFQPGAVPLDADDDSSASGELSAEIGQMMRSGLDEQELLREEVSFARPDGVEKTRLREDVERLGAELASCRGRFRKARLSARESLAQARKLERRLLLRSYAVSATEPAPPGDGPAQDAR</sequence>